<name>A0A2W5MXR0_9GAMM</name>
<evidence type="ECO:0000256" key="1">
    <source>
        <dbReference type="SAM" id="SignalP"/>
    </source>
</evidence>
<feature type="chain" id="PRO_5016049508" description="Peptidase M28 domain-containing protein" evidence="1">
    <location>
        <begin position="20"/>
        <end position="454"/>
    </location>
</feature>
<dbReference type="InterPro" id="IPR007484">
    <property type="entry name" value="Peptidase_M28"/>
</dbReference>
<evidence type="ECO:0000313" key="4">
    <source>
        <dbReference type="Proteomes" id="UP000249046"/>
    </source>
</evidence>
<dbReference type="PANTHER" id="PTHR12147">
    <property type="entry name" value="METALLOPEPTIDASE M28 FAMILY MEMBER"/>
    <property type="match status" value="1"/>
</dbReference>
<dbReference type="AlphaFoldDB" id="A0A2W5MXR0"/>
<feature type="domain" description="Peptidase M28" evidence="2">
    <location>
        <begin position="230"/>
        <end position="414"/>
    </location>
</feature>
<dbReference type="GO" id="GO:0006508">
    <property type="term" value="P:proteolysis"/>
    <property type="evidence" value="ECO:0007669"/>
    <property type="project" value="InterPro"/>
</dbReference>
<protein>
    <recommendedName>
        <fullName evidence="2">Peptidase M28 domain-containing protein</fullName>
    </recommendedName>
</protein>
<reference evidence="3 4" key="1">
    <citation type="submission" date="2017-08" db="EMBL/GenBank/DDBJ databases">
        <title>Infants hospitalized years apart are colonized by the same room-sourced microbial strains.</title>
        <authorList>
            <person name="Brooks B."/>
            <person name="Olm M.R."/>
            <person name="Firek B.A."/>
            <person name="Baker R."/>
            <person name="Thomas B.C."/>
            <person name="Morowitz M.J."/>
            <person name="Banfield J.F."/>
        </authorList>
    </citation>
    <scope>NUCLEOTIDE SEQUENCE [LARGE SCALE GENOMIC DNA]</scope>
    <source>
        <strain evidence="3">S2_005_003_R2_42</strain>
    </source>
</reference>
<feature type="signal peptide" evidence="1">
    <location>
        <begin position="1"/>
        <end position="19"/>
    </location>
</feature>
<comment type="caution">
    <text evidence="3">The sequence shown here is derived from an EMBL/GenBank/DDBJ whole genome shotgun (WGS) entry which is preliminary data.</text>
</comment>
<dbReference type="Pfam" id="PF04389">
    <property type="entry name" value="Peptidase_M28"/>
    <property type="match status" value="1"/>
</dbReference>
<dbReference type="EMBL" id="QFPO01000003">
    <property type="protein sequence ID" value="PZQ18510.1"/>
    <property type="molecule type" value="Genomic_DNA"/>
</dbReference>
<dbReference type="SUPFAM" id="SSF53187">
    <property type="entry name" value="Zn-dependent exopeptidases"/>
    <property type="match status" value="1"/>
</dbReference>
<sequence>MLALRLLAGLSLAAAPAFAADPALLVDISRADRAEVEAWRHHDGVRWWLELGDRLLLAGDTAAIGAAIGTRASSQPLDALAPEDLVLHARGCAATPPPADLLVWAGTRYDLLYKPDAARMAAFEHVHADHLGAAEWLGVEPNRVIARQYRFERPDGVAADPLVVPLVDAVDADRWYAGVETLAGWSRSTFSTELPLARAWIADQFAALGLAVTEPAFTFNYGGSSHSANNVIGRLEGSRRPDEWIVVGGHYDARNANNSSPVNAPGADDNATGCSAVVEAARIFSRFRPETSMLFICYAGEEQGLLGSTAHANALVAAGDLAKVKAMANMDMIGWSPDAQLGVDLDTSNAALRQRFGDAATAYVPELAVTVSLLNCCSDHMPYQNRGVPAIMSLHRNYSAYVHYHQSTDVPANLGPFSRAVGGAIVRMNVAALAGLTGASDRLFADAWEAAPAD</sequence>
<gene>
    <name evidence="3" type="ORF">DI564_04205</name>
</gene>
<dbReference type="GO" id="GO:0008235">
    <property type="term" value="F:metalloexopeptidase activity"/>
    <property type="evidence" value="ECO:0007669"/>
    <property type="project" value="InterPro"/>
</dbReference>
<organism evidence="3 4">
    <name type="scientific">Rhodanobacter denitrificans</name>
    <dbReference type="NCBI Taxonomy" id="666685"/>
    <lineage>
        <taxon>Bacteria</taxon>
        <taxon>Pseudomonadati</taxon>
        <taxon>Pseudomonadota</taxon>
        <taxon>Gammaproteobacteria</taxon>
        <taxon>Lysobacterales</taxon>
        <taxon>Rhodanobacteraceae</taxon>
        <taxon>Rhodanobacter</taxon>
    </lineage>
</organism>
<dbReference type="InterPro" id="IPR045175">
    <property type="entry name" value="M28_fam"/>
</dbReference>
<dbReference type="PANTHER" id="PTHR12147:SF26">
    <property type="entry name" value="PEPTIDASE M28 DOMAIN-CONTAINING PROTEIN"/>
    <property type="match status" value="1"/>
</dbReference>
<dbReference type="Proteomes" id="UP000249046">
    <property type="component" value="Unassembled WGS sequence"/>
</dbReference>
<evidence type="ECO:0000259" key="2">
    <source>
        <dbReference type="Pfam" id="PF04389"/>
    </source>
</evidence>
<proteinExistence type="predicted"/>
<evidence type="ECO:0000313" key="3">
    <source>
        <dbReference type="EMBL" id="PZQ18510.1"/>
    </source>
</evidence>
<accession>A0A2W5MXR0</accession>
<dbReference type="Gene3D" id="3.40.630.10">
    <property type="entry name" value="Zn peptidases"/>
    <property type="match status" value="1"/>
</dbReference>
<keyword evidence="1" id="KW-0732">Signal</keyword>